<comment type="caution">
    <text evidence="1">The sequence shown here is derived from an EMBL/GenBank/DDBJ whole genome shotgun (WGS) entry which is preliminary data.</text>
</comment>
<dbReference type="PANTHER" id="PTHR33748:SF5">
    <property type="entry name" value="GROUND-LIKE DOMAIN-CONTAINING PROTEIN"/>
    <property type="match status" value="1"/>
</dbReference>
<reference evidence="1 2" key="1">
    <citation type="journal article" date="2015" name="Genome Biol.">
        <title>Comparative genomics of Steinernema reveals deeply conserved gene regulatory networks.</title>
        <authorList>
            <person name="Dillman A.R."/>
            <person name="Macchietto M."/>
            <person name="Porter C.F."/>
            <person name="Rogers A."/>
            <person name="Williams B."/>
            <person name="Antoshechkin I."/>
            <person name="Lee M.M."/>
            <person name="Goodwin Z."/>
            <person name="Lu X."/>
            <person name="Lewis E.E."/>
            <person name="Goodrich-Blair H."/>
            <person name="Stock S.P."/>
            <person name="Adams B.J."/>
            <person name="Sternberg P.W."/>
            <person name="Mortazavi A."/>
        </authorList>
    </citation>
    <scope>NUCLEOTIDE SEQUENCE [LARGE SCALE GENOMIC DNA]</scope>
    <source>
        <strain evidence="1 2">ALL</strain>
    </source>
</reference>
<dbReference type="Proteomes" id="UP000298663">
    <property type="component" value="Unassembled WGS sequence"/>
</dbReference>
<evidence type="ECO:0000313" key="1">
    <source>
        <dbReference type="EMBL" id="TKR60285.1"/>
    </source>
</evidence>
<dbReference type="PANTHER" id="PTHR33748">
    <property type="entry name" value="PROTEIN CBG04600"/>
    <property type="match status" value="1"/>
</dbReference>
<dbReference type="EMBL" id="AZBU02000011">
    <property type="protein sequence ID" value="TKR60285.1"/>
    <property type="molecule type" value="Genomic_DNA"/>
</dbReference>
<reference evidence="1 2" key="2">
    <citation type="journal article" date="2019" name="G3 (Bethesda)">
        <title>Hybrid Assembly of the Genome of the Entomopathogenic Nematode Steinernema carpocapsae Identifies the X-Chromosome.</title>
        <authorList>
            <person name="Serra L."/>
            <person name="Macchietto M."/>
            <person name="Macias-Munoz A."/>
            <person name="McGill C.J."/>
            <person name="Rodriguez I.M."/>
            <person name="Rodriguez B."/>
            <person name="Murad R."/>
            <person name="Mortazavi A."/>
        </authorList>
    </citation>
    <scope>NUCLEOTIDE SEQUENCE [LARGE SCALE GENOMIC DNA]</scope>
    <source>
        <strain evidence="1 2">ALL</strain>
    </source>
</reference>
<name>A0A4V5ZXM2_STECR</name>
<dbReference type="GO" id="GO:0005892">
    <property type="term" value="C:acetylcholine-gated channel complex"/>
    <property type="evidence" value="ECO:0007669"/>
    <property type="project" value="InterPro"/>
</dbReference>
<dbReference type="AlphaFoldDB" id="A0A4V5ZXM2"/>
<accession>A0A4V5ZXM2</accession>
<proteinExistence type="predicted"/>
<gene>
    <name evidence="1" type="ORF">L596_027555</name>
</gene>
<organism evidence="1 2">
    <name type="scientific">Steinernema carpocapsae</name>
    <name type="common">Entomopathogenic nematode</name>
    <dbReference type="NCBI Taxonomy" id="34508"/>
    <lineage>
        <taxon>Eukaryota</taxon>
        <taxon>Metazoa</taxon>
        <taxon>Ecdysozoa</taxon>
        <taxon>Nematoda</taxon>
        <taxon>Chromadorea</taxon>
        <taxon>Rhabditida</taxon>
        <taxon>Tylenchina</taxon>
        <taxon>Panagrolaimomorpha</taxon>
        <taxon>Strongyloidoidea</taxon>
        <taxon>Steinernematidae</taxon>
        <taxon>Steinernema</taxon>
    </lineage>
</organism>
<dbReference type="InterPro" id="IPR033438">
    <property type="entry name" value="MOLO1"/>
</dbReference>
<keyword evidence="2" id="KW-1185">Reference proteome</keyword>
<dbReference type="Pfam" id="PF17175">
    <property type="entry name" value="MOLO1"/>
    <property type="match status" value="1"/>
</dbReference>
<protein>
    <submittedName>
        <fullName evidence="1">Uncharacterized protein</fullName>
    </submittedName>
</protein>
<dbReference type="OrthoDB" id="8062037at2759"/>
<evidence type="ECO:0000313" key="2">
    <source>
        <dbReference type="Proteomes" id="UP000298663"/>
    </source>
</evidence>
<sequence>MTICRFEDSLATLSNLGQASVIRDDTCLGVATGRRRDLRLARSRRKSRQPSLGLPESHALFTYQCYQRDPNEKCSPRSAPVANFVFRPAIDSSAMLRSSLLLSLVFGFALSEGGYSQWSPETYPNSMRDLQLCGLQSPSYVCDPNDLLEDIDGQSGIVLLEKALLELRNSTNCTCSGIDNHVCGMTPHGFTVSIAVVEKMKLPPGREDRTSRTEAILQFADDLRIRLPRGQCDDDLFIVISVNDSAIWTSTGPRHGGHPANRHDQLHYHDCRLTYAFHLQKTTSSRKNTLADSSTWSTCTRKSFAESAL</sequence>